<comment type="caution">
    <text evidence="1">The sequence shown here is derived from an EMBL/GenBank/DDBJ whole genome shotgun (WGS) entry which is preliminary data.</text>
</comment>
<dbReference type="Proteomes" id="UP001431209">
    <property type="component" value="Unassembled WGS sequence"/>
</dbReference>
<dbReference type="AlphaFoldDB" id="A0AAW2YXD6"/>
<reference evidence="1 2" key="1">
    <citation type="submission" date="2024-03" db="EMBL/GenBank/DDBJ databases">
        <title>The Acrasis kona genome and developmental transcriptomes reveal deep origins of eukaryotic multicellular pathways.</title>
        <authorList>
            <person name="Sheikh S."/>
            <person name="Fu C.-J."/>
            <person name="Brown M.W."/>
            <person name="Baldauf S.L."/>
        </authorList>
    </citation>
    <scope>NUCLEOTIDE SEQUENCE [LARGE SCALE GENOMIC DNA]</scope>
    <source>
        <strain evidence="1 2">ATCC MYA-3509</strain>
    </source>
</reference>
<dbReference type="EMBL" id="JAOPGA020000795">
    <property type="protein sequence ID" value="KAL0481820.1"/>
    <property type="molecule type" value="Genomic_DNA"/>
</dbReference>
<keyword evidence="2" id="KW-1185">Reference proteome</keyword>
<accession>A0AAW2YXD6</accession>
<evidence type="ECO:0008006" key="3">
    <source>
        <dbReference type="Google" id="ProtNLM"/>
    </source>
</evidence>
<evidence type="ECO:0000313" key="2">
    <source>
        <dbReference type="Proteomes" id="UP001431209"/>
    </source>
</evidence>
<organism evidence="1 2">
    <name type="scientific">Acrasis kona</name>
    <dbReference type="NCBI Taxonomy" id="1008807"/>
    <lineage>
        <taxon>Eukaryota</taxon>
        <taxon>Discoba</taxon>
        <taxon>Heterolobosea</taxon>
        <taxon>Tetramitia</taxon>
        <taxon>Eutetramitia</taxon>
        <taxon>Acrasidae</taxon>
        <taxon>Acrasis</taxon>
    </lineage>
</organism>
<proteinExistence type="predicted"/>
<evidence type="ECO:0000313" key="1">
    <source>
        <dbReference type="EMBL" id="KAL0481820.1"/>
    </source>
</evidence>
<gene>
    <name evidence="1" type="ORF">AKO1_012408</name>
</gene>
<name>A0AAW2YXD6_9EUKA</name>
<protein>
    <recommendedName>
        <fullName evidence="3">Protein kinase domain-containing protein</fullName>
    </recommendedName>
</protein>
<sequence>MLNVSYPVDFHTIGVALLYSACLYPDMRQQVKQQIIENDNFRVLLDKFDELMGDRSELEIFMGKWTSIFEKMLAERGG</sequence>